<dbReference type="EC" id="6.3.5.-" evidence="7"/>
<dbReference type="PANTHER" id="PTHR11659:SF0">
    <property type="entry name" value="GLUTAMYL-TRNA(GLN) AMIDOTRANSFERASE SUBUNIT B, MITOCHONDRIAL"/>
    <property type="match status" value="1"/>
</dbReference>
<dbReference type="GO" id="GO:0005739">
    <property type="term" value="C:mitochondrion"/>
    <property type="evidence" value="ECO:0007669"/>
    <property type="project" value="UniProtKB-SubCell"/>
</dbReference>
<dbReference type="PANTHER" id="PTHR11659">
    <property type="entry name" value="GLUTAMYL-TRNA GLN AMIDOTRANSFERASE SUBUNIT B MITOCHONDRIAL AND PROKARYOTIC PET112-RELATED"/>
    <property type="match status" value="1"/>
</dbReference>
<comment type="subcellular location">
    <subcellularLocation>
        <location evidence="7">Mitochondrion</location>
    </subcellularLocation>
</comment>
<keyword evidence="2 7" id="KW-0436">Ligase</keyword>
<comment type="function">
    <text evidence="7">Allows the formation of correctly charged Gln-tRNA(Gln) through the transamidation of misacylated Glu-tRNA(Gln) in the mitochondria. The reaction takes place in the presence of glutamine and ATP through an activated gamma-phospho-Glu-tRNA(Gln).</text>
</comment>
<evidence type="ECO:0000313" key="10">
    <source>
        <dbReference type="Proteomes" id="UP001168821"/>
    </source>
</evidence>
<dbReference type="PROSITE" id="PS01234">
    <property type="entry name" value="GATB"/>
    <property type="match status" value="1"/>
</dbReference>
<dbReference type="InterPro" id="IPR004413">
    <property type="entry name" value="GatB"/>
</dbReference>
<name>A0AA38HHP8_9CUCU</name>
<evidence type="ECO:0000256" key="1">
    <source>
        <dbReference type="ARBA" id="ARBA00005306"/>
    </source>
</evidence>
<evidence type="ECO:0000256" key="3">
    <source>
        <dbReference type="ARBA" id="ARBA00022741"/>
    </source>
</evidence>
<organism evidence="9 10">
    <name type="scientific">Zophobas morio</name>
    <dbReference type="NCBI Taxonomy" id="2755281"/>
    <lineage>
        <taxon>Eukaryota</taxon>
        <taxon>Metazoa</taxon>
        <taxon>Ecdysozoa</taxon>
        <taxon>Arthropoda</taxon>
        <taxon>Hexapoda</taxon>
        <taxon>Insecta</taxon>
        <taxon>Pterygota</taxon>
        <taxon>Neoptera</taxon>
        <taxon>Endopterygota</taxon>
        <taxon>Coleoptera</taxon>
        <taxon>Polyphaga</taxon>
        <taxon>Cucujiformia</taxon>
        <taxon>Tenebrionidae</taxon>
        <taxon>Zophobas</taxon>
    </lineage>
</organism>
<evidence type="ECO:0000256" key="2">
    <source>
        <dbReference type="ARBA" id="ARBA00022598"/>
    </source>
</evidence>
<evidence type="ECO:0000256" key="7">
    <source>
        <dbReference type="HAMAP-Rule" id="MF_03147"/>
    </source>
</evidence>
<comment type="caution">
    <text evidence="9">The sequence shown here is derived from an EMBL/GenBank/DDBJ whole genome shotgun (WGS) entry which is preliminary data.</text>
</comment>
<dbReference type="GO" id="GO:0070681">
    <property type="term" value="P:glutaminyl-tRNAGln biosynthesis via transamidation"/>
    <property type="evidence" value="ECO:0007669"/>
    <property type="project" value="UniProtKB-UniRule"/>
</dbReference>
<keyword evidence="10" id="KW-1185">Reference proteome</keyword>
<dbReference type="Proteomes" id="UP001168821">
    <property type="component" value="Unassembled WGS sequence"/>
</dbReference>
<dbReference type="NCBIfam" id="NF004012">
    <property type="entry name" value="PRK05477.1-2"/>
    <property type="match status" value="1"/>
</dbReference>
<proteinExistence type="inferred from homology"/>
<dbReference type="NCBIfam" id="TIGR00133">
    <property type="entry name" value="gatB"/>
    <property type="match status" value="1"/>
</dbReference>
<feature type="domain" description="Aspartyl/Glutamyl-tRNA(Gln) amidotransferase subunit B/E catalytic" evidence="8">
    <location>
        <begin position="10"/>
        <end position="291"/>
    </location>
</feature>
<dbReference type="InterPro" id="IPR017959">
    <property type="entry name" value="Asn/Gln-tRNA_amidoTrfase_suB/E"/>
</dbReference>
<dbReference type="Pfam" id="PF02934">
    <property type="entry name" value="GatB_N"/>
    <property type="match status" value="1"/>
</dbReference>
<dbReference type="AlphaFoldDB" id="A0AA38HHP8"/>
<dbReference type="InterPro" id="IPR014746">
    <property type="entry name" value="Gln_synth/guanido_kin_cat_dom"/>
</dbReference>
<comment type="similarity">
    <text evidence="1 7">Belongs to the GatB/GatE family. GatB subfamily.</text>
</comment>
<keyword evidence="3 7" id="KW-0547">Nucleotide-binding</keyword>
<comment type="subunit">
    <text evidence="7">Subunit of the heterotrimeric GatCAB amidotransferase (AdT) complex, composed of A, B and C subunits.</text>
</comment>
<dbReference type="GO" id="GO:0005524">
    <property type="term" value="F:ATP binding"/>
    <property type="evidence" value="ECO:0007669"/>
    <property type="project" value="UniProtKB-KW"/>
</dbReference>
<dbReference type="GO" id="GO:0032543">
    <property type="term" value="P:mitochondrial translation"/>
    <property type="evidence" value="ECO:0007669"/>
    <property type="project" value="UniProtKB-UniRule"/>
</dbReference>
<gene>
    <name evidence="9" type="ORF">Zmor_016360</name>
</gene>
<evidence type="ECO:0000256" key="4">
    <source>
        <dbReference type="ARBA" id="ARBA00022840"/>
    </source>
</evidence>
<dbReference type="HAMAP" id="MF_00121">
    <property type="entry name" value="GatB"/>
    <property type="match status" value="1"/>
</dbReference>
<protein>
    <recommendedName>
        <fullName evidence="7">Glutamyl-tRNA(Gln) amidotransferase subunit B, mitochondrial</fullName>
        <shortName evidence="7">Glu-AdT subunit B</shortName>
        <ecNumber evidence="7">6.3.5.-</ecNumber>
    </recommendedName>
</protein>
<keyword evidence="5 7" id="KW-0648">Protein biosynthesis</keyword>
<dbReference type="GO" id="GO:0030956">
    <property type="term" value="C:glutamyl-tRNA(Gln) amidotransferase complex"/>
    <property type="evidence" value="ECO:0007669"/>
    <property type="project" value="UniProtKB-UniRule"/>
</dbReference>
<evidence type="ECO:0000256" key="6">
    <source>
        <dbReference type="ARBA" id="ARBA00047913"/>
    </source>
</evidence>
<keyword evidence="4 7" id="KW-0067">ATP-binding</keyword>
<dbReference type="InterPro" id="IPR003789">
    <property type="entry name" value="Asn/Gln_tRNA_amidoTrase-B-like"/>
</dbReference>
<dbReference type="InterPro" id="IPR017958">
    <property type="entry name" value="Gln-tRNA_amidoTrfase_suB_CS"/>
</dbReference>
<dbReference type="InterPro" id="IPR006075">
    <property type="entry name" value="Asn/Gln-tRNA_Trfase_suB/E_cat"/>
</dbReference>
<dbReference type="SUPFAM" id="SSF55931">
    <property type="entry name" value="Glutamine synthetase/guanido kinase"/>
    <property type="match status" value="1"/>
</dbReference>
<reference evidence="9" key="1">
    <citation type="journal article" date="2023" name="G3 (Bethesda)">
        <title>Whole genome assemblies of Zophobas morio and Tenebrio molitor.</title>
        <authorList>
            <person name="Kaur S."/>
            <person name="Stinson S.A."/>
            <person name="diCenzo G.C."/>
        </authorList>
    </citation>
    <scope>NUCLEOTIDE SEQUENCE</scope>
    <source>
        <strain evidence="9">QUZm001</strain>
    </source>
</reference>
<sequence length="481" mass="53164">MGSTQLLTALVGLEVHAQIFSKFKVFSKVKALFGEKPNTLVSLLDAGFPGTLPVLNRRCLDAAIITGLALRGNISNYVTFDRKHYFYSDLPLGYQITQKTPIVTGGYVIVKDERGMGREIRIEGVHLEQDSGKSFELQGTKATLVDLNRCGVGLLEIVTKPDLRNGQEALTFVRELRRILQEIGVCTAKVAAGEMRVDANVSVHSPGGPPGTRVELKNVSGAKSLREAIDQEIDRQKELTTSGYAVSRETRSYSLRSRSTFVKRVKESLEDYRYLPEPDLPAILVPKSYVEHLRTRLPELPLNTLSRISKQYGIGTRQCQILVARPGAVQYFEKGSEKVCQGRKASLVASLVVYDVMKELNKQKIENFEDCPLPPERLGILVDAVAEGIVSGTTSSFKIMFRINHCSTAVSNAKLVIPHLFASSKSVAQIIEEVIPTTSSASILLSSTRSKNNWRQIDDPEEAERFCRSCFSNSPVVGDPF</sequence>
<evidence type="ECO:0000256" key="5">
    <source>
        <dbReference type="ARBA" id="ARBA00022917"/>
    </source>
</evidence>
<evidence type="ECO:0000313" key="9">
    <source>
        <dbReference type="EMBL" id="KAJ3615505.1"/>
    </source>
</evidence>
<keyword evidence="7" id="KW-0496">Mitochondrion</keyword>
<evidence type="ECO:0000259" key="8">
    <source>
        <dbReference type="Pfam" id="PF02934"/>
    </source>
</evidence>
<dbReference type="GO" id="GO:0050567">
    <property type="term" value="F:glutaminyl-tRNA synthase (glutamine-hydrolyzing) activity"/>
    <property type="evidence" value="ECO:0007669"/>
    <property type="project" value="UniProtKB-UniRule"/>
</dbReference>
<accession>A0AA38HHP8</accession>
<comment type="catalytic activity">
    <reaction evidence="6 7">
        <text>L-glutamyl-tRNA(Gln) + L-glutamine + ATP + H2O = L-glutaminyl-tRNA(Gln) + L-glutamate + ADP + phosphate + H(+)</text>
        <dbReference type="Rhea" id="RHEA:17521"/>
        <dbReference type="Rhea" id="RHEA-COMP:9681"/>
        <dbReference type="Rhea" id="RHEA-COMP:9684"/>
        <dbReference type="ChEBI" id="CHEBI:15377"/>
        <dbReference type="ChEBI" id="CHEBI:15378"/>
        <dbReference type="ChEBI" id="CHEBI:29985"/>
        <dbReference type="ChEBI" id="CHEBI:30616"/>
        <dbReference type="ChEBI" id="CHEBI:43474"/>
        <dbReference type="ChEBI" id="CHEBI:58359"/>
        <dbReference type="ChEBI" id="CHEBI:78520"/>
        <dbReference type="ChEBI" id="CHEBI:78521"/>
        <dbReference type="ChEBI" id="CHEBI:456216"/>
    </reaction>
</comment>
<dbReference type="SUPFAM" id="SSF89095">
    <property type="entry name" value="GatB/YqeY motif"/>
    <property type="match status" value="1"/>
</dbReference>
<dbReference type="EMBL" id="JALNTZ010004101">
    <property type="protein sequence ID" value="KAJ3615505.1"/>
    <property type="molecule type" value="Genomic_DNA"/>
</dbReference>